<gene>
    <name evidence="1" type="ORF">JKIAZH3_G217</name>
</gene>
<evidence type="ECO:0000313" key="1">
    <source>
        <dbReference type="EMBL" id="CAD6958054.1"/>
    </source>
</evidence>
<sequence length="46" mass="5083">MAVAYDEGVIIGADSRTTMGSYIANRVTDKLTHILPLCPSQRYKII</sequence>
<dbReference type="Gene3D" id="3.60.20.10">
    <property type="entry name" value="Glutamine Phosphoribosylpyrophosphate, subunit 1, domain 1"/>
    <property type="match status" value="1"/>
</dbReference>
<name>A0ABN7J7Z2_9BASI</name>
<dbReference type="Pfam" id="PF00227">
    <property type="entry name" value="Proteasome"/>
    <property type="match status" value="1"/>
</dbReference>
<dbReference type="InterPro" id="IPR029055">
    <property type="entry name" value="Ntn_hydrolases_N"/>
</dbReference>
<organism evidence="1 2">
    <name type="scientific">Tilletia caries</name>
    <name type="common">wheat bunt fungus</name>
    <dbReference type="NCBI Taxonomy" id="13290"/>
    <lineage>
        <taxon>Eukaryota</taxon>
        <taxon>Fungi</taxon>
        <taxon>Dikarya</taxon>
        <taxon>Basidiomycota</taxon>
        <taxon>Ustilaginomycotina</taxon>
        <taxon>Exobasidiomycetes</taxon>
        <taxon>Tilletiales</taxon>
        <taxon>Tilletiaceae</taxon>
        <taxon>Tilletia</taxon>
    </lineage>
</organism>
<accession>A0ABN7J7Z2</accession>
<feature type="non-terminal residue" evidence="1">
    <location>
        <position position="46"/>
    </location>
</feature>
<reference evidence="1" key="1">
    <citation type="submission" date="2020-10" db="EMBL/GenBank/DDBJ databases">
        <authorList>
            <person name="Sedaghatjoo S."/>
        </authorList>
    </citation>
    <scope>NUCLEOTIDE SEQUENCE</scope>
    <source>
        <strain evidence="1">AZH3</strain>
    </source>
</reference>
<dbReference type="Proteomes" id="UP000836402">
    <property type="component" value="Unassembled WGS sequence"/>
</dbReference>
<dbReference type="EMBL" id="CAJHJG010006553">
    <property type="protein sequence ID" value="CAD6958054.1"/>
    <property type="molecule type" value="Genomic_DNA"/>
</dbReference>
<dbReference type="SUPFAM" id="SSF56235">
    <property type="entry name" value="N-terminal nucleophile aminohydrolases (Ntn hydrolases)"/>
    <property type="match status" value="1"/>
</dbReference>
<proteinExistence type="predicted"/>
<dbReference type="InterPro" id="IPR001353">
    <property type="entry name" value="Proteasome_sua/b"/>
</dbReference>
<evidence type="ECO:0000313" key="2">
    <source>
        <dbReference type="Proteomes" id="UP000836402"/>
    </source>
</evidence>
<keyword evidence="2" id="KW-1185">Reference proteome</keyword>
<comment type="caution">
    <text evidence="1">The sequence shown here is derived from an EMBL/GenBank/DDBJ whole genome shotgun (WGS) entry which is preliminary data.</text>
</comment>
<protein>
    <submittedName>
        <fullName evidence="1">Uncharacterized protein</fullName>
    </submittedName>
</protein>